<proteinExistence type="predicted"/>
<keyword evidence="1" id="KW-0813">Transport</keyword>
<dbReference type="EMBL" id="CP002364">
    <property type="protein sequence ID" value="ADW16693.1"/>
    <property type="molecule type" value="Genomic_DNA"/>
</dbReference>
<protein>
    <submittedName>
        <fullName evidence="7">Lipopolysaccharide transport periplasmic protein LptA</fullName>
    </submittedName>
</protein>
<feature type="signal peptide" evidence="5">
    <location>
        <begin position="1"/>
        <end position="28"/>
    </location>
</feature>
<dbReference type="InterPro" id="IPR052037">
    <property type="entry name" value="LPS_export_LptA"/>
</dbReference>
<evidence type="ECO:0000313" key="7">
    <source>
        <dbReference type="EMBL" id="ADW16693.1"/>
    </source>
</evidence>
<feature type="domain" description="Organic solvent tolerance-like N-terminal" evidence="6">
    <location>
        <begin position="38"/>
        <end position="159"/>
    </location>
</feature>
<reference evidence="7 8" key="1">
    <citation type="journal article" date="2011" name="Stand. Genomic Sci.">
        <title>Complete genome sequence of Desulfobulbus propionicus type strain (1pr3).</title>
        <authorList>
            <person name="Pagani I."/>
            <person name="Lapidus A."/>
            <person name="Nolan M."/>
            <person name="Lucas S."/>
            <person name="Hammon N."/>
            <person name="Deshpande S."/>
            <person name="Cheng J.F."/>
            <person name="Chertkov O."/>
            <person name="Davenport K."/>
            <person name="Tapia R."/>
            <person name="Han C."/>
            <person name="Goodwin L."/>
            <person name="Pitluck S."/>
            <person name="Liolios K."/>
            <person name="Mavromatis K."/>
            <person name="Ivanova N."/>
            <person name="Mikhailova N."/>
            <person name="Pati A."/>
            <person name="Chen A."/>
            <person name="Palaniappan K."/>
            <person name="Land M."/>
            <person name="Hauser L."/>
            <person name="Chang Y.J."/>
            <person name="Jeffries C.D."/>
            <person name="Detter J.C."/>
            <person name="Brambilla E."/>
            <person name="Kannan K.P."/>
            <person name="Djao O.D."/>
            <person name="Rohde M."/>
            <person name="Pukall R."/>
            <person name="Spring S."/>
            <person name="Goker M."/>
            <person name="Sikorski J."/>
            <person name="Woyke T."/>
            <person name="Bristow J."/>
            <person name="Eisen J.A."/>
            <person name="Markowitz V."/>
            <person name="Hugenholtz P."/>
            <person name="Kyrpides N.C."/>
            <person name="Klenk H.P."/>
        </authorList>
    </citation>
    <scope>NUCLEOTIDE SEQUENCE [LARGE SCALE GENOMIC DNA]</scope>
    <source>
        <strain evidence="8">ATCC 33891 / DSM 2032 / 1pr3</strain>
    </source>
</reference>
<keyword evidence="3" id="KW-0574">Periplasm</keyword>
<evidence type="ECO:0000313" key="8">
    <source>
        <dbReference type="Proteomes" id="UP000006365"/>
    </source>
</evidence>
<dbReference type="Pfam" id="PF03968">
    <property type="entry name" value="LptD_N"/>
    <property type="match status" value="1"/>
</dbReference>
<dbReference type="PANTHER" id="PTHR36504">
    <property type="entry name" value="LIPOPOLYSACCHARIDE EXPORT SYSTEM PROTEIN LPTA"/>
    <property type="match status" value="1"/>
</dbReference>
<dbReference type="GO" id="GO:0001530">
    <property type="term" value="F:lipopolysaccharide binding"/>
    <property type="evidence" value="ECO:0007669"/>
    <property type="project" value="InterPro"/>
</dbReference>
<dbReference type="AlphaFoldDB" id="A0A7U3YJT8"/>
<evidence type="ECO:0000256" key="1">
    <source>
        <dbReference type="ARBA" id="ARBA00022448"/>
    </source>
</evidence>
<feature type="region of interest" description="Disordered" evidence="4">
    <location>
        <begin position="163"/>
        <end position="185"/>
    </location>
</feature>
<evidence type="ECO:0000256" key="5">
    <source>
        <dbReference type="SAM" id="SignalP"/>
    </source>
</evidence>
<dbReference type="RefSeq" id="WP_015723240.1">
    <property type="nucleotide sequence ID" value="NC_014972.1"/>
</dbReference>
<dbReference type="GO" id="GO:0030288">
    <property type="term" value="C:outer membrane-bounded periplasmic space"/>
    <property type="evidence" value="ECO:0007669"/>
    <property type="project" value="TreeGrafter"/>
</dbReference>
<feature type="chain" id="PRO_5031253866" evidence="5">
    <location>
        <begin position="29"/>
        <end position="185"/>
    </location>
</feature>
<dbReference type="GO" id="GO:0015920">
    <property type="term" value="P:lipopolysaccharide transport"/>
    <property type="evidence" value="ECO:0007669"/>
    <property type="project" value="InterPro"/>
</dbReference>
<dbReference type="KEGG" id="dpr:Despr_0513"/>
<sequence length="185" mass="20357">MGPLPAVSKPIIHLTLILLLALAAPCQGVEDADQPISIEANRMVSQENQNTVVFLGKVDARQGNLIIRSEEMTVFYSEKPANKDGQPSTPGPGNQNTSQLEKLICKQNVKISEGDWLGTGDRMDYFAKERKVVLTGNAKAWQGPNMVAGKTITYYLNEKRSVVEQDEKSKGRVKAVIHPESKKKP</sequence>
<dbReference type="Proteomes" id="UP000006365">
    <property type="component" value="Chromosome"/>
</dbReference>
<dbReference type="GO" id="GO:0009279">
    <property type="term" value="C:cell outer membrane"/>
    <property type="evidence" value="ECO:0007669"/>
    <property type="project" value="TreeGrafter"/>
</dbReference>
<keyword evidence="8" id="KW-1185">Reference proteome</keyword>
<dbReference type="PANTHER" id="PTHR36504:SF1">
    <property type="entry name" value="LIPOPOLYSACCHARIDE EXPORT SYSTEM PROTEIN LPTA"/>
    <property type="match status" value="1"/>
</dbReference>
<organism evidence="7 8">
    <name type="scientific">Desulfobulbus propionicus (strain ATCC 33891 / DSM 2032 / VKM B-1956 / 1pr3)</name>
    <dbReference type="NCBI Taxonomy" id="577650"/>
    <lineage>
        <taxon>Bacteria</taxon>
        <taxon>Pseudomonadati</taxon>
        <taxon>Thermodesulfobacteriota</taxon>
        <taxon>Desulfobulbia</taxon>
        <taxon>Desulfobulbales</taxon>
        <taxon>Desulfobulbaceae</taxon>
        <taxon>Desulfobulbus</taxon>
    </lineage>
</organism>
<name>A0A7U3YJT8_DESPD</name>
<dbReference type="InterPro" id="IPR014340">
    <property type="entry name" value="LptA"/>
</dbReference>
<gene>
    <name evidence="7" type="ordered locus">Despr_0513</name>
</gene>
<evidence type="ECO:0000256" key="3">
    <source>
        <dbReference type="ARBA" id="ARBA00022764"/>
    </source>
</evidence>
<evidence type="ECO:0000256" key="4">
    <source>
        <dbReference type="SAM" id="MobiDB-lite"/>
    </source>
</evidence>
<dbReference type="NCBIfam" id="TIGR03002">
    <property type="entry name" value="outer_YhbN_LptA"/>
    <property type="match status" value="1"/>
</dbReference>
<dbReference type="Gene3D" id="2.60.450.10">
    <property type="entry name" value="Lipopolysaccharide (LPS) transport protein A like domain"/>
    <property type="match status" value="1"/>
</dbReference>
<accession>A0A7U3YJT8</accession>
<dbReference type="GO" id="GO:0017089">
    <property type="term" value="F:glycolipid transfer activity"/>
    <property type="evidence" value="ECO:0007669"/>
    <property type="project" value="TreeGrafter"/>
</dbReference>
<evidence type="ECO:0000259" key="6">
    <source>
        <dbReference type="Pfam" id="PF03968"/>
    </source>
</evidence>
<keyword evidence="2 5" id="KW-0732">Signal</keyword>
<evidence type="ECO:0000256" key="2">
    <source>
        <dbReference type="ARBA" id="ARBA00022729"/>
    </source>
</evidence>
<dbReference type="InterPro" id="IPR005653">
    <property type="entry name" value="OstA-like_N"/>
</dbReference>